<reference evidence="5" key="1">
    <citation type="submission" date="2016-10" db="EMBL/GenBank/DDBJ databases">
        <authorList>
            <person name="Varghese N."/>
            <person name="Submissions S."/>
        </authorList>
    </citation>
    <scope>NUCLEOTIDE SEQUENCE [LARGE SCALE GENOMIC DNA]</scope>
    <source>
        <strain evidence="5">CGMCC 1.11147</strain>
    </source>
</reference>
<dbReference type="SUPFAM" id="SSF55874">
    <property type="entry name" value="ATPase domain of HSP90 chaperone/DNA topoisomerase II/histidine kinase"/>
    <property type="match status" value="1"/>
</dbReference>
<feature type="transmembrane region" description="Helical" evidence="2">
    <location>
        <begin position="52"/>
        <end position="73"/>
    </location>
</feature>
<feature type="transmembrane region" description="Helical" evidence="2">
    <location>
        <begin position="150"/>
        <end position="170"/>
    </location>
</feature>
<dbReference type="InterPro" id="IPR036890">
    <property type="entry name" value="HATPase_C_sf"/>
</dbReference>
<dbReference type="Gene3D" id="3.30.565.10">
    <property type="entry name" value="Histidine kinase-like ATPase, C-terminal domain"/>
    <property type="match status" value="1"/>
</dbReference>
<keyword evidence="1" id="KW-0378">Hydrolase</keyword>
<gene>
    <name evidence="4" type="ORF">SAMN05192576_2571</name>
</gene>
<sequence length="687" mass="73666">MAQGRAGQGRVDARRPRPDPRLAVVGVGAAAVAASGAYVVALTLNPLPPRSLSVAMFVMTPVLAAIALGILWSRQHESVRPDLRWFNTGLTIALLAMVLQIASFPSVAPDGGLLGTTQNSNAALYLLFHAATSAGLLLGATRRSVRGRGLFLTFGVVAALALGFDLVPLPTLLTADQGFTDVLIGTEILLAALTAACAWLWLARGGVTPRPLVGWVGISQTFAVYDLALNALSEARFSAIWWSSLSMRVATYAVLAGAAVAVVLRMVRGLEHYAEAELDRREAQLRDSLGAVEQLLEDARETSATLKSHLLPRQIQDTESVEVSARYAGAGEEKEIGGDWYDTIVLPDGGLALVIGDVEGHDLAAATVMAQVRAAVHSHALEGHPPSILLGRVHQFLVQAHIERLVSLAYVQLYPQDRLMTVAIAGNPPPMLIPAHGDAPRLLDHEIGPPLGVGGHYRWTERTLLLPPDATIVMFTDGLLEREGGYDDQFAALMNVARHAATADLDELTRALIGVHAVEDDAAVLAARVTSDARAVAERLLPVRPISAPIARAWLVDVIEVWVTTGRLHDTEDLRDNSETATLLLTELLSNALRHAEESIRVSVEFLGTVLRVDVFESSHRMPRVRALGSTETSGRGLRLVESLSDDWGVTPREQGKSVWFRLDLAGGPPDEERLSSAFDLLGDGLS</sequence>
<feature type="transmembrane region" description="Helical" evidence="2">
    <location>
        <begin position="21"/>
        <end position="40"/>
    </location>
</feature>
<dbReference type="SMART" id="SM00331">
    <property type="entry name" value="PP2C_SIG"/>
    <property type="match status" value="1"/>
</dbReference>
<dbReference type="Pfam" id="PF07228">
    <property type="entry name" value="SpoIIE"/>
    <property type="match status" value="1"/>
</dbReference>
<dbReference type="GO" id="GO:0016791">
    <property type="term" value="F:phosphatase activity"/>
    <property type="evidence" value="ECO:0007669"/>
    <property type="project" value="TreeGrafter"/>
</dbReference>
<feature type="domain" description="PPM-type phosphatase" evidence="3">
    <location>
        <begin position="318"/>
        <end position="529"/>
    </location>
</feature>
<dbReference type="Gene3D" id="3.60.40.10">
    <property type="entry name" value="PPM-type phosphatase domain"/>
    <property type="match status" value="1"/>
</dbReference>
<dbReference type="AlphaFoldDB" id="A0A1H0CYW7"/>
<accession>A0A1H0CYW7</accession>
<feature type="transmembrane region" description="Helical" evidence="2">
    <location>
        <begin position="239"/>
        <end position="264"/>
    </location>
</feature>
<name>A0A1H0CYW7_9ACTN</name>
<keyword evidence="5" id="KW-1185">Reference proteome</keyword>
<keyword evidence="2" id="KW-0812">Transmembrane</keyword>
<dbReference type="InterPro" id="IPR036457">
    <property type="entry name" value="PPM-type-like_dom_sf"/>
</dbReference>
<evidence type="ECO:0000259" key="3">
    <source>
        <dbReference type="SMART" id="SM00331"/>
    </source>
</evidence>
<evidence type="ECO:0000256" key="2">
    <source>
        <dbReference type="SAM" id="Phobius"/>
    </source>
</evidence>
<feature type="transmembrane region" description="Helical" evidence="2">
    <location>
        <begin position="122"/>
        <end position="138"/>
    </location>
</feature>
<organism evidence="4 5">
    <name type="scientific">Nocardioides szechwanensis</name>
    <dbReference type="NCBI Taxonomy" id="1005944"/>
    <lineage>
        <taxon>Bacteria</taxon>
        <taxon>Bacillati</taxon>
        <taxon>Actinomycetota</taxon>
        <taxon>Actinomycetes</taxon>
        <taxon>Propionibacteriales</taxon>
        <taxon>Nocardioidaceae</taxon>
        <taxon>Nocardioides</taxon>
    </lineage>
</organism>
<protein>
    <submittedName>
        <fullName evidence="4">Serine phosphatase RsbU, regulator of sigma subunit</fullName>
    </submittedName>
</protein>
<keyword evidence="2" id="KW-1133">Transmembrane helix</keyword>
<dbReference type="EMBL" id="FNIC01000003">
    <property type="protein sequence ID" value="SDN63123.1"/>
    <property type="molecule type" value="Genomic_DNA"/>
</dbReference>
<evidence type="ECO:0000313" key="4">
    <source>
        <dbReference type="EMBL" id="SDN63123.1"/>
    </source>
</evidence>
<dbReference type="PANTHER" id="PTHR43156">
    <property type="entry name" value="STAGE II SPORULATION PROTEIN E-RELATED"/>
    <property type="match status" value="1"/>
</dbReference>
<feature type="transmembrane region" description="Helical" evidence="2">
    <location>
        <begin position="85"/>
        <end position="102"/>
    </location>
</feature>
<feature type="transmembrane region" description="Helical" evidence="2">
    <location>
        <begin position="182"/>
        <end position="203"/>
    </location>
</feature>
<dbReference type="PANTHER" id="PTHR43156:SF2">
    <property type="entry name" value="STAGE II SPORULATION PROTEIN E"/>
    <property type="match status" value="1"/>
</dbReference>
<evidence type="ECO:0000256" key="1">
    <source>
        <dbReference type="ARBA" id="ARBA00022801"/>
    </source>
</evidence>
<dbReference type="InterPro" id="IPR001932">
    <property type="entry name" value="PPM-type_phosphatase-like_dom"/>
</dbReference>
<dbReference type="STRING" id="1005944.SAMN05192576_2571"/>
<proteinExistence type="predicted"/>
<dbReference type="InterPro" id="IPR003594">
    <property type="entry name" value="HATPase_dom"/>
</dbReference>
<keyword evidence="2" id="KW-0472">Membrane</keyword>
<evidence type="ECO:0000313" key="5">
    <source>
        <dbReference type="Proteomes" id="UP000199004"/>
    </source>
</evidence>
<dbReference type="Proteomes" id="UP000199004">
    <property type="component" value="Unassembled WGS sequence"/>
</dbReference>
<dbReference type="Pfam" id="PF13581">
    <property type="entry name" value="HATPase_c_2"/>
    <property type="match status" value="1"/>
</dbReference>
<dbReference type="InterPro" id="IPR052016">
    <property type="entry name" value="Bact_Sigma-Reg"/>
</dbReference>
<dbReference type="CDD" id="cd16936">
    <property type="entry name" value="HATPase_RsbW-like"/>
    <property type="match status" value="1"/>
</dbReference>